<keyword evidence="3 6" id="KW-0238">DNA-binding</keyword>
<keyword evidence="7" id="KW-1185">Reference proteome</keyword>
<sequence>MILSQNLRMFLLAARHLSFTVAAREAYVSQPAVTVRIKKLEEYLGFELFTRMPSGLRLTPAGSVFYEYAQRLELLASEAQRTAKDVAEGDEAHLYLGANRSATSYMLPRLLIAFHEANPKVRIRTEVHASDRLLERLTAGYLDAVIVEQSVDESRYHVMPLLKDEVVVICNRDHPLAKRRSRTVTLDELCELPLVTHEPNSGTRQLLSERLAVEGRNDSDLNIVMELQSSELVKLMVSRGQGAGLVSRLSLSNGRYGEELVVLSIEGDPLYRFFNLVTTEKGLGRAKVRDLCRIAGETYREDMLFEETG</sequence>
<dbReference type="AlphaFoldDB" id="A0A3N1XZF4"/>
<dbReference type="RefSeq" id="WP_123400960.1">
    <property type="nucleotide sequence ID" value="NZ_RJVI01000002.1"/>
</dbReference>
<dbReference type="Pfam" id="PF00126">
    <property type="entry name" value="HTH_1"/>
    <property type="match status" value="1"/>
</dbReference>
<evidence type="ECO:0000256" key="3">
    <source>
        <dbReference type="ARBA" id="ARBA00023125"/>
    </source>
</evidence>
<dbReference type="GO" id="GO:0000976">
    <property type="term" value="F:transcription cis-regulatory region binding"/>
    <property type="evidence" value="ECO:0007669"/>
    <property type="project" value="TreeGrafter"/>
</dbReference>
<evidence type="ECO:0000313" key="7">
    <source>
        <dbReference type="Proteomes" id="UP000276634"/>
    </source>
</evidence>
<accession>A0A3N1XZF4</accession>
<reference evidence="6 7" key="1">
    <citation type="submission" date="2018-11" db="EMBL/GenBank/DDBJ databases">
        <title>Genomic Encyclopedia of Type Strains, Phase IV (KMG-IV): sequencing the most valuable type-strain genomes for metagenomic binning, comparative biology and taxonomic classification.</title>
        <authorList>
            <person name="Goeker M."/>
        </authorList>
    </citation>
    <scope>NUCLEOTIDE SEQUENCE [LARGE SCALE GENOMIC DNA]</scope>
    <source>
        <strain evidence="6 7">DSM 100275</strain>
    </source>
</reference>
<dbReference type="PROSITE" id="PS50931">
    <property type="entry name" value="HTH_LYSR"/>
    <property type="match status" value="1"/>
</dbReference>
<dbReference type="Gene3D" id="3.40.190.290">
    <property type="match status" value="1"/>
</dbReference>
<evidence type="ECO:0000256" key="1">
    <source>
        <dbReference type="ARBA" id="ARBA00009437"/>
    </source>
</evidence>
<comment type="similarity">
    <text evidence="1">Belongs to the LysR transcriptional regulatory family.</text>
</comment>
<evidence type="ECO:0000259" key="5">
    <source>
        <dbReference type="PROSITE" id="PS50931"/>
    </source>
</evidence>
<dbReference type="InterPro" id="IPR036390">
    <property type="entry name" value="WH_DNA-bd_sf"/>
</dbReference>
<proteinExistence type="inferred from homology"/>
<gene>
    <name evidence="6" type="ORF">EDC57_1157</name>
</gene>
<keyword evidence="4" id="KW-0804">Transcription</keyword>
<evidence type="ECO:0000256" key="2">
    <source>
        <dbReference type="ARBA" id="ARBA00023015"/>
    </source>
</evidence>
<dbReference type="PRINTS" id="PR00039">
    <property type="entry name" value="HTHLYSR"/>
</dbReference>
<dbReference type="SUPFAM" id="SSF46785">
    <property type="entry name" value="Winged helix' DNA-binding domain"/>
    <property type="match status" value="1"/>
</dbReference>
<dbReference type="Gene3D" id="1.10.10.10">
    <property type="entry name" value="Winged helix-like DNA-binding domain superfamily/Winged helix DNA-binding domain"/>
    <property type="match status" value="1"/>
</dbReference>
<dbReference type="Pfam" id="PF03466">
    <property type="entry name" value="LysR_substrate"/>
    <property type="match status" value="1"/>
</dbReference>
<protein>
    <submittedName>
        <fullName evidence="6">DNA-binding transcriptional LysR family regulator</fullName>
    </submittedName>
</protein>
<name>A0A3N1XZF4_9GAMM</name>
<comment type="caution">
    <text evidence="6">The sequence shown here is derived from an EMBL/GenBank/DDBJ whole genome shotgun (WGS) entry which is preliminary data.</text>
</comment>
<dbReference type="Proteomes" id="UP000276634">
    <property type="component" value="Unassembled WGS sequence"/>
</dbReference>
<evidence type="ECO:0000256" key="4">
    <source>
        <dbReference type="ARBA" id="ARBA00023163"/>
    </source>
</evidence>
<feature type="domain" description="HTH lysR-type" evidence="5">
    <location>
        <begin position="1"/>
        <end position="59"/>
    </location>
</feature>
<keyword evidence="2" id="KW-0805">Transcription regulation</keyword>
<dbReference type="InterPro" id="IPR005119">
    <property type="entry name" value="LysR_subst-bd"/>
</dbReference>
<dbReference type="PANTHER" id="PTHR30126:SF39">
    <property type="entry name" value="HTH-TYPE TRANSCRIPTIONAL REGULATOR CYSL"/>
    <property type="match status" value="1"/>
</dbReference>
<evidence type="ECO:0000313" key="6">
    <source>
        <dbReference type="EMBL" id="ROR31975.1"/>
    </source>
</evidence>
<dbReference type="EMBL" id="RJVI01000002">
    <property type="protein sequence ID" value="ROR31975.1"/>
    <property type="molecule type" value="Genomic_DNA"/>
</dbReference>
<organism evidence="6 7">
    <name type="scientific">Inmirania thermothiophila</name>
    <dbReference type="NCBI Taxonomy" id="1750597"/>
    <lineage>
        <taxon>Bacteria</taxon>
        <taxon>Pseudomonadati</taxon>
        <taxon>Pseudomonadota</taxon>
        <taxon>Gammaproteobacteria</taxon>
        <taxon>Chromatiales</taxon>
        <taxon>Ectothiorhodospiraceae</taxon>
        <taxon>Inmirania</taxon>
    </lineage>
</organism>
<dbReference type="OrthoDB" id="9771171at2"/>
<dbReference type="InterPro" id="IPR036388">
    <property type="entry name" value="WH-like_DNA-bd_sf"/>
</dbReference>
<dbReference type="GO" id="GO:0003700">
    <property type="term" value="F:DNA-binding transcription factor activity"/>
    <property type="evidence" value="ECO:0007669"/>
    <property type="project" value="InterPro"/>
</dbReference>
<dbReference type="InterPro" id="IPR000847">
    <property type="entry name" value="LysR_HTH_N"/>
</dbReference>
<dbReference type="SUPFAM" id="SSF53850">
    <property type="entry name" value="Periplasmic binding protein-like II"/>
    <property type="match status" value="1"/>
</dbReference>
<dbReference type="PANTHER" id="PTHR30126">
    <property type="entry name" value="HTH-TYPE TRANSCRIPTIONAL REGULATOR"/>
    <property type="match status" value="1"/>
</dbReference>